<protein>
    <submittedName>
        <fullName evidence="1">Uncharacterized protein</fullName>
    </submittedName>
</protein>
<sequence>MRGEIAAIIKEMIDGDATVRYTPIHTKQI</sequence>
<name>A0A212KFM3_9DELT</name>
<reference evidence="1" key="1">
    <citation type="submission" date="2016-04" db="EMBL/GenBank/DDBJ databases">
        <authorList>
            <person name="Evans L.H."/>
            <person name="Alamgir A."/>
            <person name="Owens N."/>
            <person name="Weber N.D."/>
            <person name="Virtaneva K."/>
            <person name="Barbian K."/>
            <person name="Babar A."/>
            <person name="Rosenke K."/>
        </authorList>
    </citation>
    <scope>NUCLEOTIDE SEQUENCE</scope>
    <source>
        <strain evidence="1">86</strain>
    </source>
</reference>
<dbReference type="AlphaFoldDB" id="A0A212KFM3"/>
<accession>A0A212KFM3</accession>
<proteinExistence type="predicted"/>
<dbReference type="EMBL" id="FLUQ01000006">
    <property type="protein sequence ID" value="SBW10431.1"/>
    <property type="molecule type" value="Genomic_DNA"/>
</dbReference>
<gene>
    <name evidence="1" type="ORF">KL86DPRO_60159</name>
</gene>
<organism evidence="1">
    <name type="scientific">uncultured delta proteobacterium</name>
    <dbReference type="NCBI Taxonomy" id="34034"/>
    <lineage>
        <taxon>Bacteria</taxon>
        <taxon>Deltaproteobacteria</taxon>
        <taxon>environmental samples</taxon>
    </lineage>
</organism>
<evidence type="ECO:0000313" key="1">
    <source>
        <dbReference type="EMBL" id="SBW10431.1"/>
    </source>
</evidence>